<feature type="compositionally biased region" description="Polar residues" evidence="1">
    <location>
        <begin position="42"/>
        <end position="56"/>
    </location>
</feature>
<accession>A0A2G5EV87</accession>
<organism evidence="2 3">
    <name type="scientific">Aquilegia coerulea</name>
    <name type="common">Rocky mountain columbine</name>
    <dbReference type="NCBI Taxonomy" id="218851"/>
    <lineage>
        <taxon>Eukaryota</taxon>
        <taxon>Viridiplantae</taxon>
        <taxon>Streptophyta</taxon>
        <taxon>Embryophyta</taxon>
        <taxon>Tracheophyta</taxon>
        <taxon>Spermatophyta</taxon>
        <taxon>Magnoliopsida</taxon>
        <taxon>Ranunculales</taxon>
        <taxon>Ranunculaceae</taxon>
        <taxon>Thalictroideae</taxon>
        <taxon>Aquilegia</taxon>
    </lineage>
</organism>
<protein>
    <submittedName>
        <fullName evidence="2">Uncharacterized protein</fullName>
    </submittedName>
</protein>
<reference evidence="2 3" key="1">
    <citation type="submission" date="2017-09" db="EMBL/GenBank/DDBJ databases">
        <title>WGS assembly of Aquilegia coerulea Goldsmith.</title>
        <authorList>
            <person name="Hodges S."/>
            <person name="Kramer E."/>
            <person name="Nordborg M."/>
            <person name="Tomkins J."/>
            <person name="Borevitz J."/>
            <person name="Derieg N."/>
            <person name="Yan J."/>
            <person name="Mihaltcheva S."/>
            <person name="Hayes R.D."/>
            <person name="Rokhsar D."/>
        </authorList>
    </citation>
    <scope>NUCLEOTIDE SEQUENCE [LARGE SCALE GENOMIC DNA]</scope>
    <source>
        <strain evidence="3">cv. Goldsmith</strain>
    </source>
</reference>
<sequence>MVDQQFKPQNKHETTSIILKKTYHKIIEPLILSASSQNSQCPFSQEGQGISLQKGTPSCPPPHDMLHFL</sequence>
<evidence type="ECO:0000313" key="3">
    <source>
        <dbReference type="Proteomes" id="UP000230069"/>
    </source>
</evidence>
<keyword evidence="3" id="KW-1185">Reference proteome</keyword>
<evidence type="ECO:0000256" key="1">
    <source>
        <dbReference type="SAM" id="MobiDB-lite"/>
    </source>
</evidence>
<dbReference type="Proteomes" id="UP000230069">
    <property type="component" value="Unassembled WGS sequence"/>
</dbReference>
<dbReference type="AlphaFoldDB" id="A0A2G5EV87"/>
<name>A0A2G5EV87_AQUCA</name>
<dbReference type="InParanoid" id="A0A2G5EV87"/>
<feature type="region of interest" description="Disordered" evidence="1">
    <location>
        <begin position="42"/>
        <end position="69"/>
    </location>
</feature>
<proteinExistence type="predicted"/>
<dbReference type="EMBL" id="KZ305021">
    <property type="protein sequence ID" value="PIA59632.1"/>
    <property type="molecule type" value="Genomic_DNA"/>
</dbReference>
<gene>
    <name evidence="2" type="ORF">AQUCO_00400491v1</name>
</gene>
<evidence type="ECO:0000313" key="2">
    <source>
        <dbReference type="EMBL" id="PIA59632.1"/>
    </source>
</evidence>